<name>A0A0G1VHJ8_9BACT</name>
<evidence type="ECO:0000313" key="2">
    <source>
        <dbReference type="EMBL" id="KKW05931.1"/>
    </source>
</evidence>
<feature type="non-terminal residue" evidence="2">
    <location>
        <position position="148"/>
    </location>
</feature>
<keyword evidence="2" id="KW-0687">Ribonucleoprotein</keyword>
<sequence length="148" mass="16402">MPGLVGKYDGRFMVTEAGKKYPVPDNYAAKTQLIYGDTLKMVEGPLGRQFKLLEKLNRVEEEAQLGTKDGMFVALGKNASYELLQGAVRYWGGQEGDKIKVLLPEGKKNVPFAGLLEISGHKPGEGLTEDHRPVIREKKEVTEKPAEE</sequence>
<gene>
    <name evidence="2" type="ORF">UY40_C0006G0025</name>
</gene>
<keyword evidence="2" id="KW-0689">Ribosomal protein</keyword>
<dbReference type="GO" id="GO:0005840">
    <property type="term" value="C:ribosome"/>
    <property type="evidence" value="ECO:0007669"/>
    <property type="project" value="UniProtKB-KW"/>
</dbReference>
<comment type="caution">
    <text evidence="2">The sequence shown here is derived from an EMBL/GenBank/DDBJ whole genome shotgun (WGS) entry which is preliminary data.</text>
</comment>
<dbReference type="EMBL" id="LCPW01000006">
    <property type="protein sequence ID" value="KKW05931.1"/>
    <property type="molecule type" value="Genomic_DNA"/>
</dbReference>
<accession>A0A0G1VHJ8</accession>
<reference evidence="2 3" key="1">
    <citation type="journal article" date="2015" name="Nature">
        <title>rRNA introns, odd ribosomes, and small enigmatic genomes across a large radiation of phyla.</title>
        <authorList>
            <person name="Brown C.T."/>
            <person name="Hug L.A."/>
            <person name="Thomas B.C."/>
            <person name="Sharon I."/>
            <person name="Castelle C.J."/>
            <person name="Singh A."/>
            <person name="Wilkins M.J."/>
            <person name="Williams K.H."/>
            <person name="Banfield J.F."/>
        </authorList>
    </citation>
    <scope>NUCLEOTIDE SEQUENCE [LARGE SCALE GENOMIC DNA]</scope>
</reference>
<proteinExistence type="predicted"/>
<dbReference type="AlphaFoldDB" id="A0A0G1VHJ8"/>
<protein>
    <submittedName>
        <fullName evidence="2">50S ribosomal protein L7/L12</fullName>
    </submittedName>
</protein>
<evidence type="ECO:0000313" key="3">
    <source>
        <dbReference type="Proteomes" id="UP000034119"/>
    </source>
</evidence>
<dbReference type="Proteomes" id="UP000034119">
    <property type="component" value="Unassembled WGS sequence"/>
</dbReference>
<organism evidence="2 3">
    <name type="scientific">candidate division CPR1 bacterium GW2011_GWC1_49_13</name>
    <dbReference type="NCBI Taxonomy" id="1618342"/>
    <lineage>
        <taxon>Bacteria</taxon>
        <taxon>candidate division CPR1</taxon>
    </lineage>
</organism>
<feature type="region of interest" description="Disordered" evidence="1">
    <location>
        <begin position="121"/>
        <end position="148"/>
    </location>
</feature>
<evidence type="ECO:0000256" key="1">
    <source>
        <dbReference type="SAM" id="MobiDB-lite"/>
    </source>
</evidence>